<evidence type="ECO:0000256" key="8">
    <source>
        <dbReference type="ARBA" id="ARBA00035655"/>
    </source>
</evidence>
<evidence type="ECO:0000256" key="5">
    <source>
        <dbReference type="ARBA" id="ARBA00022692"/>
    </source>
</evidence>
<keyword evidence="4" id="KW-0997">Cell inner membrane</keyword>
<feature type="transmembrane region" description="Helical" evidence="9">
    <location>
        <begin position="83"/>
        <end position="106"/>
    </location>
</feature>
<dbReference type="Pfam" id="PF04143">
    <property type="entry name" value="Sulf_transp"/>
    <property type="match status" value="1"/>
</dbReference>
<feature type="transmembrane region" description="Helical" evidence="9">
    <location>
        <begin position="48"/>
        <end position="71"/>
    </location>
</feature>
<keyword evidence="6 9" id="KW-1133">Transmembrane helix</keyword>
<evidence type="ECO:0000256" key="2">
    <source>
        <dbReference type="ARBA" id="ARBA00022448"/>
    </source>
</evidence>
<evidence type="ECO:0000256" key="3">
    <source>
        <dbReference type="ARBA" id="ARBA00022475"/>
    </source>
</evidence>
<evidence type="ECO:0000256" key="7">
    <source>
        <dbReference type="ARBA" id="ARBA00023136"/>
    </source>
</evidence>
<dbReference type="PANTHER" id="PTHR30574">
    <property type="entry name" value="INNER MEMBRANE PROTEIN YEDE"/>
    <property type="match status" value="1"/>
</dbReference>
<dbReference type="AlphaFoldDB" id="A0A1H6JHH8"/>
<name>A0A1H6JHH8_MAGFU</name>
<dbReference type="GO" id="GO:0005886">
    <property type="term" value="C:plasma membrane"/>
    <property type="evidence" value="ECO:0007669"/>
    <property type="project" value="UniProtKB-SubCell"/>
</dbReference>
<comment type="similarity">
    <text evidence="8">Belongs to the TsuA/YedE (TC 9.B.102) family.</text>
</comment>
<feature type="transmembrane region" description="Helical" evidence="9">
    <location>
        <begin position="207"/>
        <end position="227"/>
    </location>
</feature>
<proteinExistence type="inferred from homology"/>
<dbReference type="Proteomes" id="UP000182983">
    <property type="component" value="Unassembled WGS sequence"/>
</dbReference>
<feature type="transmembrane region" description="Helical" evidence="9">
    <location>
        <begin position="12"/>
        <end position="36"/>
    </location>
</feature>
<keyword evidence="7 9" id="KW-0472">Membrane</keyword>
<evidence type="ECO:0000313" key="10">
    <source>
        <dbReference type="EMBL" id="SEH61712.1"/>
    </source>
</evidence>
<protein>
    <submittedName>
        <fullName evidence="10">Uncharacterized protein</fullName>
    </submittedName>
</protein>
<dbReference type="InterPro" id="IPR007272">
    <property type="entry name" value="Sulf_transp_TsuA/YedE"/>
</dbReference>
<feature type="transmembrane region" description="Helical" evidence="9">
    <location>
        <begin position="250"/>
        <end position="279"/>
    </location>
</feature>
<evidence type="ECO:0000256" key="1">
    <source>
        <dbReference type="ARBA" id="ARBA00004429"/>
    </source>
</evidence>
<keyword evidence="5 9" id="KW-0812">Transmembrane</keyword>
<gene>
    <name evidence="10" type="ORF">SAMN04244559_03181</name>
</gene>
<keyword evidence="11" id="KW-1185">Reference proteome</keyword>
<dbReference type="PANTHER" id="PTHR30574:SF1">
    <property type="entry name" value="SULPHUR TRANSPORT DOMAIN-CONTAINING PROTEIN"/>
    <property type="match status" value="1"/>
</dbReference>
<feature type="transmembrane region" description="Helical" evidence="9">
    <location>
        <begin position="118"/>
        <end position="139"/>
    </location>
</feature>
<feature type="transmembrane region" description="Helical" evidence="9">
    <location>
        <begin position="300"/>
        <end position="322"/>
    </location>
</feature>
<evidence type="ECO:0000256" key="9">
    <source>
        <dbReference type="SAM" id="Phobius"/>
    </source>
</evidence>
<keyword evidence="2" id="KW-0813">Transport</keyword>
<sequence length="366" mass="36823">MPDIALTSIVGAGAFALAFAFGAVTQATGFCTMGAVADLVLVGDGRRFRAWMLALAVAMAGSQGLAAAGWIDLGQSSYLSGGIPLAGAILGGVAFGIGMVLAGGCGAKTLVRLGGGNLKSLVVVLVIGLTAMATIKGVLAPLRLALDRATTVPLKATGLAAPSFPAVLEKLGLEPDPARWLPVAVIGGGLVLWCFKDAAFRRSSRHWGSGLAVGALICAGWAVTGILGDDPFEPVPLASFSFIGPIGDSLIYLMTYTGATLTFGIASVAGVVAGAFAAARTRREFRLETFTDPDDLARHLTGAVLMGAGGVLAMGCTIGQGLSGFSTLSLASPLALGGILLGGLIGLKRLEEGCFTAALAALLKHR</sequence>
<dbReference type="RefSeq" id="WP_211656790.1">
    <property type="nucleotide sequence ID" value="NZ_FNWO01000017.1"/>
</dbReference>
<evidence type="ECO:0000256" key="6">
    <source>
        <dbReference type="ARBA" id="ARBA00022989"/>
    </source>
</evidence>
<comment type="subcellular location">
    <subcellularLocation>
        <location evidence="1">Cell inner membrane</location>
        <topology evidence="1">Multi-pass membrane protein</topology>
    </subcellularLocation>
</comment>
<feature type="transmembrane region" description="Helical" evidence="9">
    <location>
        <begin position="178"/>
        <end position="195"/>
    </location>
</feature>
<feature type="transmembrane region" description="Helical" evidence="9">
    <location>
        <begin position="328"/>
        <end position="347"/>
    </location>
</feature>
<keyword evidence="3" id="KW-1003">Cell membrane</keyword>
<organism evidence="10 11">
    <name type="scientific">Magnetospirillum fulvum</name>
    <name type="common">Rhodospirillum fulvum</name>
    <dbReference type="NCBI Taxonomy" id="1082"/>
    <lineage>
        <taxon>Bacteria</taxon>
        <taxon>Pseudomonadati</taxon>
        <taxon>Pseudomonadota</taxon>
        <taxon>Alphaproteobacteria</taxon>
        <taxon>Rhodospirillales</taxon>
        <taxon>Rhodospirillaceae</taxon>
        <taxon>Magnetospirillum</taxon>
    </lineage>
</organism>
<dbReference type="EMBL" id="FNWO01000017">
    <property type="protein sequence ID" value="SEH61712.1"/>
    <property type="molecule type" value="Genomic_DNA"/>
</dbReference>
<reference evidence="11" key="1">
    <citation type="submission" date="2016-10" db="EMBL/GenBank/DDBJ databases">
        <authorList>
            <person name="Varghese N."/>
            <person name="Submissions S."/>
        </authorList>
    </citation>
    <scope>NUCLEOTIDE SEQUENCE [LARGE SCALE GENOMIC DNA]</scope>
    <source>
        <strain evidence="11">DSM 13234</strain>
    </source>
</reference>
<accession>A0A1H6JHH8</accession>
<evidence type="ECO:0000256" key="4">
    <source>
        <dbReference type="ARBA" id="ARBA00022519"/>
    </source>
</evidence>
<evidence type="ECO:0000313" key="11">
    <source>
        <dbReference type="Proteomes" id="UP000182983"/>
    </source>
</evidence>